<dbReference type="AlphaFoldDB" id="A0A4Y2DVM0"/>
<gene>
    <name evidence="1" type="ORF">AVEN_199839_1</name>
</gene>
<reference evidence="1 2" key="1">
    <citation type="journal article" date="2019" name="Sci. Rep.">
        <title>Orb-weaving spider Araneus ventricosus genome elucidates the spidroin gene catalogue.</title>
        <authorList>
            <person name="Kono N."/>
            <person name="Nakamura H."/>
            <person name="Ohtoshi R."/>
            <person name="Moran D.A.P."/>
            <person name="Shinohara A."/>
            <person name="Yoshida Y."/>
            <person name="Fujiwara M."/>
            <person name="Mori M."/>
            <person name="Tomita M."/>
            <person name="Arakawa K."/>
        </authorList>
    </citation>
    <scope>NUCLEOTIDE SEQUENCE [LARGE SCALE GENOMIC DNA]</scope>
</reference>
<proteinExistence type="predicted"/>
<dbReference type="Proteomes" id="UP000499080">
    <property type="component" value="Unassembled WGS sequence"/>
</dbReference>
<keyword evidence="2" id="KW-1185">Reference proteome</keyword>
<dbReference type="EMBL" id="BGPR01000428">
    <property type="protein sequence ID" value="GBM19665.1"/>
    <property type="molecule type" value="Genomic_DNA"/>
</dbReference>
<name>A0A4Y2DVM0_ARAVE</name>
<sequence>MFCVVLVDFSHVFGRSVRNNDHRKPVDVPLDRANNYRFNDFLIHERYPTVIHLSVHLENCQRVYFTTENAAKRAQAPDEVTLSFFRLCTQDEFAHTLLHNEESKYYTLNNGNKTWQRRKQGQAVLEEAKIRSSYALGRVYTVHSIHRRISKKLCFFNLFRWSI</sequence>
<accession>A0A4Y2DVM0</accession>
<evidence type="ECO:0000313" key="1">
    <source>
        <dbReference type="EMBL" id="GBM19665.1"/>
    </source>
</evidence>
<evidence type="ECO:0008006" key="3">
    <source>
        <dbReference type="Google" id="ProtNLM"/>
    </source>
</evidence>
<evidence type="ECO:0000313" key="2">
    <source>
        <dbReference type="Proteomes" id="UP000499080"/>
    </source>
</evidence>
<protein>
    <recommendedName>
        <fullName evidence="3">Helitron helicase-like domain-containing protein</fullName>
    </recommendedName>
</protein>
<organism evidence="1 2">
    <name type="scientific">Araneus ventricosus</name>
    <name type="common">Orbweaver spider</name>
    <name type="synonym">Epeira ventricosa</name>
    <dbReference type="NCBI Taxonomy" id="182803"/>
    <lineage>
        <taxon>Eukaryota</taxon>
        <taxon>Metazoa</taxon>
        <taxon>Ecdysozoa</taxon>
        <taxon>Arthropoda</taxon>
        <taxon>Chelicerata</taxon>
        <taxon>Arachnida</taxon>
        <taxon>Araneae</taxon>
        <taxon>Araneomorphae</taxon>
        <taxon>Entelegynae</taxon>
        <taxon>Araneoidea</taxon>
        <taxon>Araneidae</taxon>
        <taxon>Araneus</taxon>
    </lineage>
</organism>
<comment type="caution">
    <text evidence="1">The sequence shown here is derived from an EMBL/GenBank/DDBJ whole genome shotgun (WGS) entry which is preliminary data.</text>
</comment>